<keyword evidence="1" id="KW-0732">Signal</keyword>
<reference evidence="2" key="1">
    <citation type="journal article" date="2017" name="Parasit. Vectors">
        <title>Sialotranscriptomics of Rhipicephalus zambeziensis reveals intricate expression profiles of secretory proteins and suggests tight temporal transcriptional regulation during blood-feeding.</title>
        <authorList>
            <person name="de Castro M.H."/>
            <person name="de Klerk D."/>
            <person name="Pienaar R."/>
            <person name="Rees D.J.G."/>
            <person name="Mans B.J."/>
        </authorList>
    </citation>
    <scope>NUCLEOTIDE SEQUENCE</scope>
    <source>
        <tissue evidence="2">Salivary glands</tissue>
    </source>
</reference>
<feature type="signal peptide" evidence="1">
    <location>
        <begin position="1"/>
        <end position="16"/>
    </location>
</feature>
<sequence>MSSFLLHVCLIMTAVGTPTYSRPHKLTEPIGTGINVYVRVLYDNNTIPGNKIRGSKGTESVRMDQTFEKIFKELKYDVRVPLNDTPGGLDGPKTLDKLVKLQQTRFVNNVIVYFFTRSSIYLQIGEDDNVPIPKFDVETRRTFCTVNTSAAVVMYVDTQPEDFAFRAATFIFGSTRYDYFERTDFEYMNETFEWCRRNEAAIAAQQNDR</sequence>
<protein>
    <submittedName>
        <fullName evidence="2">28 kDa Metastriate family member</fullName>
    </submittedName>
</protein>
<name>A0A224Y377_9ACAR</name>
<organism evidence="2">
    <name type="scientific">Rhipicephalus zambeziensis</name>
    <dbReference type="NCBI Taxonomy" id="60191"/>
    <lineage>
        <taxon>Eukaryota</taxon>
        <taxon>Metazoa</taxon>
        <taxon>Ecdysozoa</taxon>
        <taxon>Arthropoda</taxon>
        <taxon>Chelicerata</taxon>
        <taxon>Arachnida</taxon>
        <taxon>Acari</taxon>
        <taxon>Parasitiformes</taxon>
        <taxon>Ixodida</taxon>
        <taxon>Ixodoidea</taxon>
        <taxon>Ixodidae</taxon>
        <taxon>Rhipicephalinae</taxon>
        <taxon>Rhipicephalus</taxon>
        <taxon>Rhipicephalus</taxon>
    </lineage>
</organism>
<feature type="chain" id="PRO_5012894926" evidence="1">
    <location>
        <begin position="17"/>
        <end position="209"/>
    </location>
</feature>
<dbReference type="EMBL" id="GFPF01000049">
    <property type="protein sequence ID" value="MAA11195.1"/>
    <property type="molecule type" value="Transcribed_RNA"/>
</dbReference>
<evidence type="ECO:0000313" key="2">
    <source>
        <dbReference type="EMBL" id="MAA11195.1"/>
    </source>
</evidence>
<evidence type="ECO:0000256" key="1">
    <source>
        <dbReference type="SAM" id="SignalP"/>
    </source>
</evidence>
<accession>A0A224Y377</accession>
<proteinExistence type="predicted"/>
<dbReference type="AlphaFoldDB" id="A0A224Y377"/>